<proteinExistence type="predicted"/>
<dbReference type="PANTHER" id="PTHR12187:SF11">
    <property type="entry name" value="PHOSPHATIDYLINOSITOL-3,4-BISPHOSPHATE 4-PHOSPHATASE"/>
    <property type="match status" value="1"/>
</dbReference>
<dbReference type="eggNOG" id="KOG4428">
    <property type="taxonomic scope" value="Eukaryota"/>
</dbReference>
<dbReference type="InterPro" id="IPR039034">
    <property type="entry name" value="INPP4"/>
</dbReference>
<dbReference type="STRING" id="431595.K3XCX0"/>
<dbReference type="VEuPathDB" id="FungiDB:PYU1_G015038"/>
<evidence type="ECO:0000313" key="3">
    <source>
        <dbReference type="EnsemblProtists" id="PYU1_T015069"/>
    </source>
</evidence>
<reference evidence="4" key="2">
    <citation type="submission" date="2010-04" db="EMBL/GenBank/DDBJ databases">
        <authorList>
            <person name="Buell R."/>
            <person name="Hamilton J."/>
            <person name="Hostetler J."/>
        </authorList>
    </citation>
    <scope>NUCLEOTIDE SEQUENCE [LARGE SCALE GENOMIC DNA]</scope>
    <source>
        <strain evidence="4">DAOM:BR144</strain>
    </source>
</reference>
<organism evidence="3 4">
    <name type="scientific">Globisporangium ultimum (strain ATCC 200006 / CBS 805.95 / DAOM BR144)</name>
    <name type="common">Pythium ultimum</name>
    <dbReference type="NCBI Taxonomy" id="431595"/>
    <lineage>
        <taxon>Eukaryota</taxon>
        <taxon>Sar</taxon>
        <taxon>Stramenopiles</taxon>
        <taxon>Oomycota</taxon>
        <taxon>Peronosporomycetes</taxon>
        <taxon>Pythiales</taxon>
        <taxon>Pythiaceae</taxon>
        <taxon>Globisporangium</taxon>
    </lineage>
</organism>
<evidence type="ECO:0000313" key="4">
    <source>
        <dbReference type="Proteomes" id="UP000019132"/>
    </source>
</evidence>
<dbReference type="GO" id="GO:0016316">
    <property type="term" value="F:phosphatidylinositol-3,4-bisphosphate 4-phosphatase activity"/>
    <property type="evidence" value="ECO:0007669"/>
    <property type="project" value="InterPro"/>
</dbReference>
<reference evidence="4" key="1">
    <citation type="journal article" date="2010" name="Genome Biol.">
        <title>Genome sequence of the necrotrophic plant pathogen Pythium ultimum reveals original pathogenicity mechanisms and effector repertoire.</title>
        <authorList>
            <person name="Levesque C.A."/>
            <person name="Brouwer H."/>
            <person name="Cano L."/>
            <person name="Hamilton J.P."/>
            <person name="Holt C."/>
            <person name="Huitema E."/>
            <person name="Raffaele S."/>
            <person name="Robideau G.P."/>
            <person name="Thines M."/>
            <person name="Win J."/>
            <person name="Zerillo M.M."/>
            <person name="Beakes G.W."/>
            <person name="Boore J.L."/>
            <person name="Busam D."/>
            <person name="Dumas B."/>
            <person name="Ferriera S."/>
            <person name="Fuerstenberg S.I."/>
            <person name="Gachon C.M."/>
            <person name="Gaulin E."/>
            <person name="Govers F."/>
            <person name="Grenville-Briggs L."/>
            <person name="Horner N."/>
            <person name="Hostetler J."/>
            <person name="Jiang R.H."/>
            <person name="Johnson J."/>
            <person name="Krajaejun T."/>
            <person name="Lin H."/>
            <person name="Meijer H.J."/>
            <person name="Moore B."/>
            <person name="Morris P."/>
            <person name="Phuntmart V."/>
            <person name="Puiu D."/>
            <person name="Shetty J."/>
            <person name="Stajich J.E."/>
            <person name="Tripathy S."/>
            <person name="Wawra S."/>
            <person name="van West P."/>
            <person name="Whitty B.R."/>
            <person name="Coutinho P.M."/>
            <person name="Henrissat B."/>
            <person name="Martin F."/>
            <person name="Thomas P.D."/>
            <person name="Tyler B.M."/>
            <person name="De Vries R.P."/>
            <person name="Kamoun S."/>
            <person name="Yandell M."/>
            <person name="Tisserat N."/>
            <person name="Buell C.R."/>
        </authorList>
    </citation>
    <scope>NUCLEOTIDE SEQUENCE</scope>
    <source>
        <strain evidence="4">DAOM:BR144</strain>
    </source>
</reference>
<dbReference type="OMA" id="KAFRPPG"/>
<name>K3XCX0_GLOUD</name>
<dbReference type="AlphaFoldDB" id="K3XCX0"/>
<dbReference type="EMBL" id="ADOS01001237">
    <property type="status" value="NOT_ANNOTATED_CDS"/>
    <property type="molecule type" value="Genomic_DNA"/>
</dbReference>
<dbReference type="Proteomes" id="UP000019132">
    <property type="component" value="Unassembled WGS sequence"/>
</dbReference>
<dbReference type="HOGENOM" id="CLU_1900421_0_0_1"/>
<keyword evidence="4" id="KW-1185">Reference proteome</keyword>
<reference evidence="3" key="3">
    <citation type="submission" date="2015-02" db="UniProtKB">
        <authorList>
            <consortium name="EnsemblProtists"/>
        </authorList>
    </citation>
    <scope>IDENTIFICATION</scope>
    <source>
        <strain evidence="3">DAOM BR144</strain>
    </source>
</reference>
<dbReference type="PANTHER" id="PTHR12187">
    <property type="entry name" value="AGAP000124-PA"/>
    <property type="match status" value="1"/>
</dbReference>
<dbReference type="GO" id="GO:0005737">
    <property type="term" value="C:cytoplasm"/>
    <property type="evidence" value="ECO:0007669"/>
    <property type="project" value="TreeGrafter"/>
</dbReference>
<dbReference type="InParanoid" id="K3XCX0"/>
<evidence type="ECO:0000256" key="1">
    <source>
        <dbReference type="ARBA" id="ARBA00022801"/>
    </source>
</evidence>
<keyword evidence="1" id="KW-0378">Hydrolase</keyword>
<dbReference type="EnsemblProtists" id="PYU1_T015069">
    <property type="protein sequence ID" value="PYU1_T015069"/>
    <property type="gene ID" value="PYU1_G015038"/>
</dbReference>
<evidence type="ECO:0000256" key="2">
    <source>
        <dbReference type="ARBA" id="ARBA00023098"/>
    </source>
</evidence>
<keyword evidence="2" id="KW-0443">Lipid metabolism</keyword>
<accession>K3XCX0</accession>
<sequence length="134" mass="15067">MAEEQVQQEFRALENAIMDAAQSLVKTKRPEILKRSSDLCRELGGGRVTVCKSAKDRTAMSVTLEQVRILHRHHDLPDNRIPATVSVMRSHGVRIENALKNTGKRQFAFNKLQRSLLPEEYRCPDQVGGTGNVS</sequence>
<protein>
    <submittedName>
        <fullName evidence="3">Uncharacterized protein</fullName>
    </submittedName>
</protein>